<gene>
    <name evidence="5" type="ORF">RZN05_16750</name>
</gene>
<dbReference type="Proteomes" id="UP001273531">
    <property type="component" value="Unassembled WGS sequence"/>
</dbReference>
<evidence type="ECO:0000313" key="6">
    <source>
        <dbReference type="Proteomes" id="UP001273531"/>
    </source>
</evidence>
<dbReference type="SUPFAM" id="SSF53474">
    <property type="entry name" value="alpha/beta-Hydrolases"/>
    <property type="match status" value="1"/>
</dbReference>
<organism evidence="5 6">
    <name type="scientific">Sphingomonas agrestis</name>
    <dbReference type="NCBI Taxonomy" id="3080540"/>
    <lineage>
        <taxon>Bacteria</taxon>
        <taxon>Pseudomonadati</taxon>
        <taxon>Pseudomonadota</taxon>
        <taxon>Alphaproteobacteria</taxon>
        <taxon>Sphingomonadales</taxon>
        <taxon>Sphingomonadaceae</taxon>
        <taxon>Sphingomonas</taxon>
    </lineage>
</organism>
<sequence>MIRSLAALGLPLCLGTPVAAQSIQAKQFGAREMIRDVSVSPDGQRVALVVATGTRGTGLVVSTPDGQLKSILNYTGDAQIRLSDCAWSTSTRLVCTQFGIVASGDGPAGMSRMIAIDADGSNAKELSARQRWGQLYRGYYGGDILDWLPDGAGSNVLMLRHFVPEQNTGTLVGQSREGLGVERVDTVSLKRTTVESPRASAADYITDGHGMTRVLATRARLASGYSGDELVYKYRRPASKEWEALSTVKLTGYLSEGFWPYAVDRDLNLAYGFDNADGRKALYKVALDGSLKRELVFARPDVDVDGLVRIGRQQRVVGASYATDRRHVSYFDPKISALVASLSKAVSGSPSIAVTDASLDEKKLVVFAGSDINPGNYYLFDQATRKMAEIAPVRPDLAGVKLATVKPITYRASDGTMVPAYLTLPPGSDGKNLPAIVMPHGGPSARDEWGFDWLSQYFASRGYAVLQPNYRGSSGYGTRWLSDNGFRSWKLAMGDIRDAGRWLTAQGITSAEKLAIVGWSYGGYAALQTSMLDAGLFKAIAAIAPVTDLERLQGELKDYSSDEQVKNILGDRALWSEASPAQNAAQIKAPVLLFHGDQDLNVAIGQSRLMASKLRAAGAKVELVEYKGLDHQLDDSAVRESMLDRIDLFLRETLRLPPVS</sequence>
<protein>
    <submittedName>
        <fullName evidence="5">S9 family peptidase</fullName>
        <ecNumber evidence="5">3.4.-.-</ecNumber>
    </submittedName>
</protein>
<evidence type="ECO:0000259" key="3">
    <source>
        <dbReference type="Pfam" id="PF00326"/>
    </source>
</evidence>
<dbReference type="InterPro" id="IPR029058">
    <property type="entry name" value="AB_hydrolase_fold"/>
</dbReference>
<dbReference type="PANTHER" id="PTHR42776">
    <property type="entry name" value="SERINE PEPTIDASE S9 FAMILY MEMBER"/>
    <property type="match status" value="1"/>
</dbReference>
<reference evidence="5 6" key="1">
    <citation type="submission" date="2023-10" db="EMBL/GenBank/DDBJ databases">
        <title>Sphingomonas sp. HF-S4 16S ribosomal RNA gene Genome sequencing and assembly.</title>
        <authorList>
            <person name="Lee H."/>
        </authorList>
    </citation>
    <scope>NUCLEOTIDE SEQUENCE [LARGE SCALE GENOMIC DNA]</scope>
    <source>
        <strain evidence="5 6">HF-S4</strain>
    </source>
</reference>
<dbReference type="InterPro" id="IPR018910">
    <property type="entry name" value="LpqB_C"/>
</dbReference>
<keyword evidence="1 5" id="KW-0378">Hydrolase</keyword>
<dbReference type="RefSeq" id="WP_317227828.1">
    <property type="nucleotide sequence ID" value="NZ_JAWJEJ010000002.1"/>
</dbReference>
<dbReference type="GO" id="GO:0016787">
    <property type="term" value="F:hydrolase activity"/>
    <property type="evidence" value="ECO:0007669"/>
    <property type="project" value="UniProtKB-KW"/>
</dbReference>
<keyword evidence="2" id="KW-0732">Signal</keyword>
<name>A0ABU3YB76_9SPHN</name>
<dbReference type="InterPro" id="IPR001375">
    <property type="entry name" value="Peptidase_S9_cat"/>
</dbReference>
<dbReference type="EC" id="3.4.-.-" evidence="5"/>
<feature type="chain" id="PRO_5046118398" evidence="2">
    <location>
        <begin position="21"/>
        <end position="660"/>
    </location>
</feature>
<dbReference type="Pfam" id="PF10647">
    <property type="entry name" value="Gmad1"/>
    <property type="match status" value="1"/>
</dbReference>
<dbReference type="PANTHER" id="PTHR42776:SF27">
    <property type="entry name" value="DIPEPTIDYL PEPTIDASE FAMILY MEMBER 6"/>
    <property type="match status" value="1"/>
</dbReference>
<proteinExistence type="predicted"/>
<dbReference type="EMBL" id="JAWJEJ010000002">
    <property type="protein sequence ID" value="MDV3458650.1"/>
    <property type="molecule type" value="Genomic_DNA"/>
</dbReference>
<keyword evidence="6" id="KW-1185">Reference proteome</keyword>
<dbReference type="Pfam" id="PF00326">
    <property type="entry name" value="Peptidase_S9"/>
    <property type="match status" value="1"/>
</dbReference>
<evidence type="ECO:0000313" key="5">
    <source>
        <dbReference type="EMBL" id="MDV3458650.1"/>
    </source>
</evidence>
<evidence type="ECO:0000256" key="2">
    <source>
        <dbReference type="SAM" id="SignalP"/>
    </source>
</evidence>
<feature type="signal peptide" evidence="2">
    <location>
        <begin position="1"/>
        <end position="20"/>
    </location>
</feature>
<evidence type="ECO:0000259" key="4">
    <source>
        <dbReference type="Pfam" id="PF10647"/>
    </source>
</evidence>
<feature type="domain" description="Peptidase S9 prolyl oligopeptidase catalytic" evidence="3">
    <location>
        <begin position="449"/>
        <end position="654"/>
    </location>
</feature>
<dbReference type="Gene3D" id="3.40.50.1820">
    <property type="entry name" value="alpha/beta hydrolase"/>
    <property type="match status" value="1"/>
</dbReference>
<comment type="caution">
    <text evidence="5">The sequence shown here is derived from an EMBL/GenBank/DDBJ whole genome shotgun (WGS) entry which is preliminary data.</text>
</comment>
<feature type="domain" description="Lipoprotein LpqB C-terminal" evidence="4">
    <location>
        <begin position="19"/>
        <end position="96"/>
    </location>
</feature>
<accession>A0ABU3YB76</accession>
<dbReference type="SUPFAM" id="SSF82171">
    <property type="entry name" value="DPP6 N-terminal domain-like"/>
    <property type="match status" value="1"/>
</dbReference>
<evidence type="ECO:0000256" key="1">
    <source>
        <dbReference type="ARBA" id="ARBA00022801"/>
    </source>
</evidence>